<accession>A0A2S6IE67</accession>
<dbReference type="PANTHER" id="PTHR31151">
    <property type="entry name" value="PROLINE-TRNA LIGASE (DUF1680)"/>
    <property type="match status" value="1"/>
</dbReference>
<dbReference type="PROSITE" id="PS51318">
    <property type="entry name" value="TAT"/>
    <property type="match status" value="1"/>
</dbReference>
<reference evidence="2 3" key="1">
    <citation type="submission" date="2018-02" db="EMBL/GenBank/DDBJ databases">
        <title>Genomic Encyclopedia of Archaeal and Bacterial Type Strains, Phase II (KMG-II): from individual species to whole genera.</title>
        <authorList>
            <person name="Goeker M."/>
        </authorList>
    </citation>
    <scope>NUCLEOTIDE SEQUENCE [LARGE SCALE GENOMIC DNA]</scope>
    <source>
        <strain evidence="2 3">DSM 22857</strain>
    </source>
</reference>
<name>A0A2S6IE67_9ACTN</name>
<dbReference type="OrthoDB" id="9757939at2"/>
<dbReference type="PANTHER" id="PTHR31151:SF0">
    <property type="entry name" value="PROLINE-TRNA LIGASE (DUF1680)"/>
    <property type="match status" value="1"/>
</dbReference>
<dbReference type="InterPro" id="IPR008928">
    <property type="entry name" value="6-hairpin_glycosidase_sf"/>
</dbReference>
<dbReference type="CDD" id="cd00161">
    <property type="entry name" value="beta-trefoil_Ricin-like"/>
    <property type="match status" value="2"/>
</dbReference>
<dbReference type="RefSeq" id="WP_104434757.1">
    <property type="nucleotide sequence ID" value="NZ_PTJD01000014.1"/>
</dbReference>
<dbReference type="Gene3D" id="2.80.10.50">
    <property type="match status" value="4"/>
</dbReference>
<evidence type="ECO:0000313" key="3">
    <source>
        <dbReference type="Proteomes" id="UP000239485"/>
    </source>
</evidence>
<keyword evidence="3" id="KW-1185">Reference proteome</keyword>
<dbReference type="EMBL" id="PTJD01000014">
    <property type="protein sequence ID" value="PPK92501.1"/>
    <property type="molecule type" value="Genomic_DNA"/>
</dbReference>
<evidence type="ECO:0000313" key="2">
    <source>
        <dbReference type="EMBL" id="PPK92501.1"/>
    </source>
</evidence>
<protein>
    <recommendedName>
        <fullName evidence="1">Ricin B lectin domain-containing protein</fullName>
    </recommendedName>
</protein>
<evidence type="ECO:0000259" key="1">
    <source>
        <dbReference type="SMART" id="SM00458"/>
    </source>
</evidence>
<sequence>MTRPPTDSDPTSAPPAGASRRSVLLAGGATGVALGAQAFAAPSARAAVAPVPNARPDFGVRARPFAAGVVRLTAGRFLDAQNRRLAYMRFLDMNRLLYSFRATAKLSTQGAAPCGGWESPTWIWRGHTTGHYLSGASLAVAATGDATLRSKVTYLVSELGKCQANAVAAGLPAGYLNAFPVSHFTRMQNGEYIVVWYTTHKIMAGLLDAHRLLGNDQALDVLLKLADWVDRHTAQRGAEALQRDLDIEFGGMNEVLANLYQLTGNSRWLTVAQRFDHKRLFDPLAANRNQLEGMHANTQIAKVVGAVKEYQATGSSRYLDIARNFWNMVLNHHTYCTGGNSDGELFRGPGQISNRLSYASCEVCNVYNMLKIARELFFLDPTRADLMDYYEWALYNEILPQQDATSRHGRVTYYLDLRPGGAKVYDDDYDTFWCDTASSLETFAKLNDSIYFSSGRTLYVNLFIPSVLTWSTTGFTVTQTTDYPAGRTSTLTVRGSGSATLAVRIPAWATGATVAVNGARQSVRAGAYAPITRTWADGDTLVVTLPMRLALTSTPDDPAVQSISYGPVLLAGQYGPFTQPVKPATPPAPSPVTLTQLPVLDPGSIAPTATPLTFTARADGATVVLKPYFDTHNQHATVYWTNPTKSAYVRLRNRRSGLVVGVAGMGTADGAAALQWGDTGTPDHQWELVPAGGYVRIRNRHSGKVLGVSGMAVTDGAAVVQWADSGTPDHDWKLVDIGGGHVKLVNRNSGKVLGVSGGSTSEGATLLQWSDTGAVDHQWQILPDGWVRLQNVNSGLLLGVQNAAVEDGARAVQWYDSGTADHGWAFVPDGDGTFRIRNQNSGKVLGVAAASTANGAAVLQWSDTGTRDHLWRIAVTGNGDEIRLRNANSDLVLGVQDASTAAGAACLQWLDSGTRDHLWRLR</sequence>
<feature type="domain" description="Ricin B lectin" evidence="1">
    <location>
        <begin position="785"/>
        <end position="922"/>
    </location>
</feature>
<comment type="caution">
    <text evidence="2">The sequence shown here is derived from an EMBL/GenBank/DDBJ whole genome shotgun (WGS) entry which is preliminary data.</text>
</comment>
<dbReference type="SMART" id="SM00458">
    <property type="entry name" value="RICIN"/>
    <property type="match status" value="2"/>
</dbReference>
<dbReference type="Proteomes" id="UP000239485">
    <property type="component" value="Unassembled WGS sequence"/>
</dbReference>
<dbReference type="InterPro" id="IPR006311">
    <property type="entry name" value="TAT_signal"/>
</dbReference>
<dbReference type="SUPFAM" id="SSF48208">
    <property type="entry name" value="Six-hairpin glycosidases"/>
    <property type="match status" value="1"/>
</dbReference>
<dbReference type="InterPro" id="IPR012878">
    <property type="entry name" value="Beta-AFase-like_GH127_cat"/>
</dbReference>
<dbReference type="GO" id="GO:0005975">
    <property type="term" value="P:carbohydrate metabolic process"/>
    <property type="evidence" value="ECO:0007669"/>
    <property type="project" value="InterPro"/>
</dbReference>
<dbReference type="InterPro" id="IPR049046">
    <property type="entry name" value="Beta-AFase-like_GH127_middle"/>
</dbReference>
<dbReference type="Pfam" id="PF14200">
    <property type="entry name" value="RicinB_lectin_2"/>
    <property type="match status" value="3"/>
</dbReference>
<dbReference type="PROSITE" id="PS50231">
    <property type="entry name" value="RICIN_B_LECTIN"/>
    <property type="match status" value="2"/>
</dbReference>
<dbReference type="InterPro" id="IPR035992">
    <property type="entry name" value="Ricin_B-like_lectins"/>
</dbReference>
<dbReference type="Pfam" id="PF07944">
    <property type="entry name" value="Beta-AFase-like_GH127_cat"/>
    <property type="match status" value="1"/>
</dbReference>
<dbReference type="InterPro" id="IPR000772">
    <property type="entry name" value="Ricin_B_lectin"/>
</dbReference>
<gene>
    <name evidence="2" type="ORF">CLV92_114102</name>
</gene>
<organism evidence="2 3">
    <name type="scientific">Kineococcus xinjiangensis</name>
    <dbReference type="NCBI Taxonomy" id="512762"/>
    <lineage>
        <taxon>Bacteria</taxon>
        <taxon>Bacillati</taxon>
        <taxon>Actinomycetota</taxon>
        <taxon>Actinomycetes</taxon>
        <taxon>Kineosporiales</taxon>
        <taxon>Kineosporiaceae</taxon>
        <taxon>Kineococcus</taxon>
    </lineage>
</organism>
<feature type="domain" description="Ricin B lectin" evidence="1">
    <location>
        <begin position="646"/>
        <end position="782"/>
    </location>
</feature>
<dbReference type="SUPFAM" id="SSF50370">
    <property type="entry name" value="Ricin B-like lectins"/>
    <property type="match status" value="2"/>
</dbReference>
<dbReference type="AlphaFoldDB" id="A0A2S6IE67"/>
<proteinExistence type="predicted"/>
<dbReference type="Pfam" id="PF20736">
    <property type="entry name" value="Glyco_hydro127M"/>
    <property type="match status" value="1"/>
</dbReference>